<proteinExistence type="predicted"/>
<organism evidence="2 3">
    <name type="scientific">Desulfobacca acetoxidans (strain ATCC 700848 / DSM 11109 / ASRB2)</name>
    <dbReference type="NCBI Taxonomy" id="880072"/>
    <lineage>
        <taxon>Bacteria</taxon>
        <taxon>Pseudomonadati</taxon>
        <taxon>Thermodesulfobacteriota</taxon>
        <taxon>Desulfobaccia</taxon>
        <taxon>Desulfobaccales</taxon>
        <taxon>Desulfobaccaceae</taxon>
        <taxon>Desulfobacca</taxon>
    </lineage>
</organism>
<dbReference type="Gene3D" id="1.25.40.10">
    <property type="entry name" value="Tetratricopeptide repeat domain"/>
    <property type="match status" value="2"/>
</dbReference>
<dbReference type="EMBL" id="CP002629">
    <property type="protein sequence ID" value="AEB09428.1"/>
    <property type="molecule type" value="Genomic_DNA"/>
</dbReference>
<reference evidence="3" key="2">
    <citation type="submission" date="2011-03" db="EMBL/GenBank/DDBJ databases">
        <title>The complete genome of Desulfobacca acetoxidans DSM 11109.</title>
        <authorList>
            <consortium name="US DOE Joint Genome Institute (JGI-PGF)"/>
            <person name="Lucas S."/>
            <person name="Copeland A."/>
            <person name="Lapidus A."/>
            <person name="Bruce D."/>
            <person name="Goodwin L."/>
            <person name="Pitluck S."/>
            <person name="Peters L."/>
            <person name="Kyrpides N."/>
            <person name="Mavromatis K."/>
            <person name="Ivanova N."/>
            <person name="Ovchinnikova G."/>
            <person name="Teshima H."/>
            <person name="Detter J.C."/>
            <person name="Han C."/>
            <person name="Land M."/>
            <person name="Hauser L."/>
            <person name="Markowitz V."/>
            <person name="Cheng J.-F."/>
            <person name="Hugenholtz P."/>
            <person name="Woyke T."/>
            <person name="Wu D."/>
            <person name="Spring S."/>
            <person name="Schueler E."/>
            <person name="Brambilla E."/>
            <person name="Klenk H.-P."/>
            <person name="Eisen J.A."/>
        </authorList>
    </citation>
    <scope>NUCLEOTIDE SEQUENCE [LARGE SCALE GENOMIC DNA]</scope>
    <source>
        <strain evidence="3">ATCC 700848 / DSM 11109 / ASRB2</strain>
    </source>
</reference>
<dbReference type="InterPro" id="IPR019734">
    <property type="entry name" value="TPR_rpt"/>
</dbReference>
<name>F2NHU3_DESAR</name>
<dbReference type="PANTHER" id="PTHR19959:SF119">
    <property type="entry name" value="FUNGAL LIPASE-LIKE DOMAIN-CONTAINING PROTEIN"/>
    <property type="match status" value="1"/>
</dbReference>
<dbReference type="RefSeq" id="WP_013706538.1">
    <property type="nucleotide sequence ID" value="NC_015388.1"/>
</dbReference>
<reference evidence="2 3" key="1">
    <citation type="journal article" date="2011" name="Stand. Genomic Sci.">
        <title>Complete genome sequence of the acetate-degrading sulfate reducer Desulfobacca acetoxidans type strain (ASRB2).</title>
        <authorList>
            <person name="Goker M."/>
            <person name="Teshima H."/>
            <person name="Lapidus A."/>
            <person name="Nolan M."/>
            <person name="Lucas S."/>
            <person name="Hammon N."/>
            <person name="Deshpande S."/>
            <person name="Cheng J.F."/>
            <person name="Tapia R."/>
            <person name="Han C."/>
            <person name="Goodwin L."/>
            <person name="Pitluck S."/>
            <person name="Huntemann M."/>
            <person name="Liolios K."/>
            <person name="Ivanova N."/>
            <person name="Pagani I."/>
            <person name="Mavromatis K."/>
            <person name="Ovchinikova G."/>
            <person name="Pati A."/>
            <person name="Chen A."/>
            <person name="Palaniappan K."/>
            <person name="Land M."/>
            <person name="Hauser L."/>
            <person name="Brambilla E.M."/>
            <person name="Rohde M."/>
            <person name="Spring S."/>
            <person name="Detter J.C."/>
            <person name="Woyke T."/>
            <person name="Bristow J."/>
            <person name="Eisen J.A."/>
            <person name="Markowitz V."/>
            <person name="Hugenholtz P."/>
            <person name="Kyrpides N.C."/>
            <person name="Klenk H.P."/>
        </authorList>
    </citation>
    <scope>NUCLEOTIDE SEQUENCE [LARGE SCALE GENOMIC DNA]</scope>
    <source>
        <strain evidence="3">ATCC 700848 / DSM 11109 / ASRB2</strain>
    </source>
</reference>
<dbReference type="AlphaFoldDB" id="F2NHU3"/>
<dbReference type="PROSITE" id="PS50005">
    <property type="entry name" value="TPR"/>
    <property type="match status" value="1"/>
</dbReference>
<dbReference type="KEGG" id="dao:Desac_1574"/>
<dbReference type="eggNOG" id="COG0457">
    <property type="taxonomic scope" value="Bacteria"/>
</dbReference>
<dbReference type="OrthoDB" id="5414584at2"/>
<dbReference type="PROSITE" id="PS51257">
    <property type="entry name" value="PROKAR_LIPOPROTEIN"/>
    <property type="match status" value="1"/>
</dbReference>
<dbReference type="STRING" id="880072.Desac_1574"/>
<keyword evidence="3" id="KW-1185">Reference proteome</keyword>
<keyword evidence="1" id="KW-0802">TPR repeat</keyword>
<protein>
    <submittedName>
        <fullName evidence="2">Tetratricopeptide TPR_1 repeat-containing protein</fullName>
    </submittedName>
</protein>
<feature type="repeat" description="TPR" evidence="1">
    <location>
        <begin position="73"/>
        <end position="106"/>
    </location>
</feature>
<dbReference type="HOGENOM" id="CLU_936040_0_0_7"/>
<evidence type="ECO:0000313" key="3">
    <source>
        <dbReference type="Proteomes" id="UP000000483"/>
    </source>
</evidence>
<dbReference type="Pfam" id="PF13424">
    <property type="entry name" value="TPR_12"/>
    <property type="match status" value="1"/>
</dbReference>
<gene>
    <name evidence="2" type="ordered locus">Desac_1574</name>
</gene>
<evidence type="ECO:0000256" key="1">
    <source>
        <dbReference type="PROSITE-ProRule" id="PRU00339"/>
    </source>
</evidence>
<accession>F2NHU3</accession>
<dbReference type="Proteomes" id="UP000000483">
    <property type="component" value="Chromosome"/>
</dbReference>
<dbReference type="SUPFAM" id="SSF48452">
    <property type="entry name" value="TPR-like"/>
    <property type="match status" value="2"/>
</dbReference>
<sequence length="297" mass="31598">MRLDYCATLCLLAFLAAGCGGRYDPFGRQVNRALDASIQGEECFSQGELQRAEKAFQKSLGINRSIDNPSGTAIQLNNLGALALARGDAAAARDLFQRALDMNQDLGNRSGAATNLANLATVAQKVGDLPKAEQYLTMALQMAQQARAARVQGQVLCQAAGLALDQQDTATAAGFLEQARGMAQDPAVQGAWNYQHGRLALSQGNAEGAVAFFSQALAADRKLLQKSAMAADLLGLAEAWELRGDPAQSFQYYARSSEVYAALGNLAKVQTCLTGLRRVNAVGNLGRSLHLYKNSEP</sequence>
<evidence type="ECO:0000313" key="2">
    <source>
        <dbReference type="EMBL" id="AEB09428.1"/>
    </source>
</evidence>
<dbReference type="SMART" id="SM00028">
    <property type="entry name" value="TPR"/>
    <property type="match status" value="5"/>
</dbReference>
<dbReference type="PANTHER" id="PTHR19959">
    <property type="entry name" value="KINESIN LIGHT CHAIN"/>
    <property type="match status" value="1"/>
</dbReference>
<dbReference type="Pfam" id="PF13181">
    <property type="entry name" value="TPR_8"/>
    <property type="match status" value="1"/>
</dbReference>
<dbReference type="InterPro" id="IPR011990">
    <property type="entry name" value="TPR-like_helical_dom_sf"/>
</dbReference>